<dbReference type="InParanoid" id="A0A1Y2LNM4"/>
<name>A0A1Y2LNM4_EPING</name>
<accession>A0A1Y2LNM4</accession>
<evidence type="ECO:0000313" key="1">
    <source>
        <dbReference type="EMBL" id="OSS45199.1"/>
    </source>
</evidence>
<dbReference type="OMA" id="SWGYRVD"/>
<gene>
    <name evidence="1" type="ORF">B5807_09353</name>
</gene>
<sequence>MYYLIHTPQSPRPYLSTVSFIANDFASWGCRVTRHANNSAYITEVRYQEKRHRPASRRIELMEVWAKEVLARKQHPRPQQEQALPETRKSRASAFAQDFVASLSVFESPHVAPKPLQNDPHPLPAFPFALVARYTRLLHRTAYTSSATLPSWADPSIHTADQIALEFRVDRALRREQLACALAEAIGKGEEGRRMGRVEGEGEKGVVRVVMWVDVGDLVVREGKEEVVDPVPVYERGGWEWPPAYEGCEGVVAS</sequence>
<organism evidence="1 2">
    <name type="scientific">Epicoccum nigrum</name>
    <name type="common">Soil fungus</name>
    <name type="synonym">Epicoccum purpurascens</name>
    <dbReference type="NCBI Taxonomy" id="105696"/>
    <lineage>
        <taxon>Eukaryota</taxon>
        <taxon>Fungi</taxon>
        <taxon>Dikarya</taxon>
        <taxon>Ascomycota</taxon>
        <taxon>Pezizomycotina</taxon>
        <taxon>Dothideomycetes</taxon>
        <taxon>Pleosporomycetidae</taxon>
        <taxon>Pleosporales</taxon>
        <taxon>Pleosporineae</taxon>
        <taxon>Didymellaceae</taxon>
        <taxon>Epicoccum</taxon>
    </lineage>
</organism>
<dbReference type="AlphaFoldDB" id="A0A1Y2LNM4"/>
<dbReference type="Proteomes" id="UP000193240">
    <property type="component" value="Unassembled WGS sequence"/>
</dbReference>
<protein>
    <submittedName>
        <fullName evidence="1">Uncharacterized protein</fullName>
    </submittedName>
</protein>
<evidence type="ECO:0000313" key="2">
    <source>
        <dbReference type="Proteomes" id="UP000193240"/>
    </source>
</evidence>
<keyword evidence="2" id="KW-1185">Reference proteome</keyword>
<reference evidence="1 2" key="1">
    <citation type="journal article" date="2017" name="Genome Announc.">
        <title>Genome sequence of the saprophytic ascomycete Epicoccum nigrum ICMP 19927 strain isolated from New Zealand.</title>
        <authorList>
            <person name="Fokin M."/>
            <person name="Fleetwood D."/>
            <person name="Weir B.S."/>
            <person name="Villas-Boas S.G."/>
        </authorList>
    </citation>
    <scope>NUCLEOTIDE SEQUENCE [LARGE SCALE GENOMIC DNA]</scope>
    <source>
        <strain evidence="1 2">ICMP 19927</strain>
    </source>
</reference>
<proteinExistence type="predicted"/>
<dbReference type="EMBL" id="KZ107855">
    <property type="protein sequence ID" value="OSS45199.1"/>
    <property type="molecule type" value="Genomic_DNA"/>
</dbReference>